<name>A0AAD5JGS2_ACENE</name>
<reference evidence="1" key="1">
    <citation type="journal article" date="2022" name="Plant J.">
        <title>Strategies of tolerance reflected in two North American maple genomes.</title>
        <authorList>
            <person name="McEvoy S.L."/>
            <person name="Sezen U.U."/>
            <person name="Trouern-Trend A."/>
            <person name="McMahon S.M."/>
            <person name="Schaberg P.G."/>
            <person name="Yang J."/>
            <person name="Wegrzyn J.L."/>
            <person name="Swenson N.G."/>
        </authorList>
    </citation>
    <scope>NUCLEOTIDE SEQUENCE</scope>
    <source>
        <strain evidence="1">91603</strain>
    </source>
</reference>
<reference evidence="1" key="2">
    <citation type="submission" date="2023-02" db="EMBL/GenBank/DDBJ databases">
        <authorList>
            <person name="Swenson N.G."/>
            <person name="Wegrzyn J.L."/>
            <person name="Mcevoy S.L."/>
        </authorList>
    </citation>
    <scope>NUCLEOTIDE SEQUENCE</scope>
    <source>
        <strain evidence="1">91603</strain>
        <tissue evidence="1">Leaf</tissue>
    </source>
</reference>
<gene>
    <name evidence="1" type="ORF">LWI28_003417</name>
</gene>
<dbReference type="Proteomes" id="UP001064489">
    <property type="component" value="Chromosome 9"/>
</dbReference>
<evidence type="ECO:0000313" key="1">
    <source>
        <dbReference type="EMBL" id="KAI9200148.1"/>
    </source>
</evidence>
<dbReference type="EMBL" id="JAJSOW010000001">
    <property type="protein sequence ID" value="KAI9200148.1"/>
    <property type="molecule type" value="Genomic_DNA"/>
</dbReference>
<organism evidence="1 2">
    <name type="scientific">Acer negundo</name>
    <name type="common">Box elder</name>
    <dbReference type="NCBI Taxonomy" id="4023"/>
    <lineage>
        <taxon>Eukaryota</taxon>
        <taxon>Viridiplantae</taxon>
        <taxon>Streptophyta</taxon>
        <taxon>Embryophyta</taxon>
        <taxon>Tracheophyta</taxon>
        <taxon>Spermatophyta</taxon>
        <taxon>Magnoliopsida</taxon>
        <taxon>eudicotyledons</taxon>
        <taxon>Gunneridae</taxon>
        <taxon>Pentapetalae</taxon>
        <taxon>rosids</taxon>
        <taxon>malvids</taxon>
        <taxon>Sapindales</taxon>
        <taxon>Sapindaceae</taxon>
        <taxon>Hippocastanoideae</taxon>
        <taxon>Acereae</taxon>
        <taxon>Acer</taxon>
    </lineage>
</organism>
<accession>A0AAD5JGS2</accession>
<evidence type="ECO:0000313" key="2">
    <source>
        <dbReference type="Proteomes" id="UP001064489"/>
    </source>
</evidence>
<comment type="caution">
    <text evidence="1">The sequence shown here is derived from an EMBL/GenBank/DDBJ whole genome shotgun (WGS) entry which is preliminary data.</text>
</comment>
<dbReference type="AlphaFoldDB" id="A0AAD5JGS2"/>
<protein>
    <submittedName>
        <fullName evidence="1">Uncharacterized protein</fullName>
    </submittedName>
</protein>
<proteinExistence type="predicted"/>
<keyword evidence="2" id="KW-1185">Reference proteome</keyword>
<sequence>MSGRTQSESGLLRVCVGQPSIPSTYCALYPLAEVILGMEGALRRLLTTAETKTSMATESLNVLSLKSGQLKANVAKVELKCLKLESKLILVEQLALKFDKEAKIVKETLVAFEHSMLIS</sequence>